<dbReference type="InterPro" id="IPR000182">
    <property type="entry name" value="GNAT_dom"/>
</dbReference>
<evidence type="ECO:0000256" key="2">
    <source>
        <dbReference type="ARBA" id="ARBA00023315"/>
    </source>
</evidence>
<dbReference type="CDD" id="cd04301">
    <property type="entry name" value="NAT_SF"/>
    <property type="match status" value="1"/>
</dbReference>
<sequence length="181" mass="19424">MGTMTSDTLATTYAAVRGAVVDPALRDALVDVWVEGVNGGGAVGFLAPVTAADVAPVLEHKLASVLAGDYTLVVLSGPDGPVGLAFLERVYKPHMRHWATVTCVVVTPALQGRGLGRRLMEAVHETARAEGLEALRLAARDGHGLHEFYARLGYVEIGRFPDAIRVAPGDERDELLFWRRL</sequence>
<keyword evidence="1 4" id="KW-0808">Transferase</keyword>
<dbReference type="Gene3D" id="3.40.630.30">
    <property type="match status" value="1"/>
</dbReference>
<reference evidence="4 5" key="1">
    <citation type="submission" date="2018-10" db="EMBL/GenBank/DDBJ databases">
        <title>Genomic Encyclopedia of Archaeal and Bacterial Type Strains, Phase II (KMG-II): from individual species to whole genera.</title>
        <authorList>
            <person name="Goeker M."/>
        </authorList>
    </citation>
    <scope>NUCLEOTIDE SEQUENCE [LARGE SCALE GENOMIC DNA]</scope>
    <source>
        <strain evidence="4 5">RP-AC37</strain>
    </source>
</reference>
<organism evidence="4 5">
    <name type="scientific">Motilibacter peucedani</name>
    <dbReference type="NCBI Taxonomy" id="598650"/>
    <lineage>
        <taxon>Bacteria</taxon>
        <taxon>Bacillati</taxon>
        <taxon>Actinomycetota</taxon>
        <taxon>Actinomycetes</taxon>
        <taxon>Motilibacterales</taxon>
        <taxon>Motilibacteraceae</taxon>
        <taxon>Motilibacter</taxon>
    </lineage>
</organism>
<accession>A0A420XKS8</accession>
<keyword evidence="5" id="KW-1185">Reference proteome</keyword>
<dbReference type="InterPro" id="IPR016181">
    <property type="entry name" value="Acyl_CoA_acyltransferase"/>
</dbReference>
<keyword evidence="2" id="KW-0012">Acyltransferase</keyword>
<dbReference type="SUPFAM" id="SSF55729">
    <property type="entry name" value="Acyl-CoA N-acyltransferases (Nat)"/>
    <property type="match status" value="1"/>
</dbReference>
<gene>
    <name evidence="4" type="ORF">CLV35_3642</name>
</gene>
<dbReference type="PANTHER" id="PTHR43877">
    <property type="entry name" value="AMINOALKYLPHOSPHONATE N-ACETYLTRANSFERASE-RELATED-RELATED"/>
    <property type="match status" value="1"/>
</dbReference>
<dbReference type="PROSITE" id="PS51186">
    <property type="entry name" value="GNAT"/>
    <property type="match status" value="1"/>
</dbReference>
<evidence type="ECO:0000259" key="3">
    <source>
        <dbReference type="PROSITE" id="PS51186"/>
    </source>
</evidence>
<dbReference type="Pfam" id="PF00583">
    <property type="entry name" value="Acetyltransf_1"/>
    <property type="match status" value="1"/>
</dbReference>
<feature type="domain" description="N-acetyltransferase" evidence="3">
    <location>
        <begin position="16"/>
        <end position="181"/>
    </location>
</feature>
<dbReference type="GO" id="GO:0016747">
    <property type="term" value="F:acyltransferase activity, transferring groups other than amino-acyl groups"/>
    <property type="evidence" value="ECO:0007669"/>
    <property type="project" value="InterPro"/>
</dbReference>
<comment type="caution">
    <text evidence="4">The sequence shown here is derived from an EMBL/GenBank/DDBJ whole genome shotgun (WGS) entry which is preliminary data.</text>
</comment>
<dbReference type="AlphaFoldDB" id="A0A420XKS8"/>
<dbReference type="EMBL" id="RBWV01000016">
    <property type="protein sequence ID" value="RKS68515.1"/>
    <property type="molecule type" value="Genomic_DNA"/>
</dbReference>
<proteinExistence type="predicted"/>
<dbReference type="Proteomes" id="UP000281955">
    <property type="component" value="Unassembled WGS sequence"/>
</dbReference>
<evidence type="ECO:0000256" key="1">
    <source>
        <dbReference type="ARBA" id="ARBA00022679"/>
    </source>
</evidence>
<protein>
    <submittedName>
        <fullName evidence="4">Acetyltransferase (GNAT) family protein</fullName>
    </submittedName>
</protein>
<dbReference type="InterPro" id="IPR050832">
    <property type="entry name" value="Bact_Acetyltransf"/>
</dbReference>
<name>A0A420XKS8_9ACTN</name>
<dbReference type="InParanoid" id="A0A420XKS8"/>
<evidence type="ECO:0000313" key="4">
    <source>
        <dbReference type="EMBL" id="RKS68515.1"/>
    </source>
</evidence>
<dbReference type="PANTHER" id="PTHR43877:SF2">
    <property type="entry name" value="AMINOALKYLPHOSPHONATE N-ACETYLTRANSFERASE-RELATED"/>
    <property type="match status" value="1"/>
</dbReference>
<evidence type="ECO:0000313" key="5">
    <source>
        <dbReference type="Proteomes" id="UP000281955"/>
    </source>
</evidence>